<keyword evidence="3" id="KW-1185">Reference proteome</keyword>
<name>A0ABR3RSY7_9PLEO</name>
<dbReference type="SUPFAM" id="SSF53474">
    <property type="entry name" value="alpha/beta-Hydrolases"/>
    <property type="match status" value="1"/>
</dbReference>
<reference evidence="2 3" key="1">
    <citation type="submission" date="2024-02" db="EMBL/GenBank/DDBJ databases">
        <title>De novo assembly and annotation of 12 fungi associated with fruit tree decline syndrome in Ontario, Canada.</title>
        <authorList>
            <person name="Sulman M."/>
            <person name="Ellouze W."/>
            <person name="Ilyukhin E."/>
        </authorList>
    </citation>
    <scope>NUCLEOTIDE SEQUENCE [LARGE SCALE GENOMIC DNA]</scope>
    <source>
        <strain evidence="2 3">M97-236</strain>
    </source>
</reference>
<dbReference type="Pfam" id="PF12697">
    <property type="entry name" value="Abhydrolase_6"/>
    <property type="match status" value="1"/>
</dbReference>
<dbReference type="InterPro" id="IPR052897">
    <property type="entry name" value="Sec-Metab_Biosynth_Hydrolase"/>
</dbReference>
<dbReference type="InterPro" id="IPR029058">
    <property type="entry name" value="AB_hydrolase_fold"/>
</dbReference>
<comment type="caution">
    <text evidence="2">The sequence shown here is derived from an EMBL/GenBank/DDBJ whole genome shotgun (WGS) entry which is preliminary data.</text>
</comment>
<feature type="domain" description="AB hydrolase-1" evidence="1">
    <location>
        <begin position="8"/>
        <end position="241"/>
    </location>
</feature>
<evidence type="ECO:0000259" key="1">
    <source>
        <dbReference type="Pfam" id="PF12697"/>
    </source>
</evidence>
<accession>A0ABR3RSY7</accession>
<sequence length="251" mass="27478">MSTSKPHIVFLHGGWHSPIYFSKVTSLLQDHLYVVHAEQLPATGLPPSWTPPSDLSLDIAATRTLLDYAIADGNDVVVICHSWGGTIAGSALVGYSKEDRAEKGLKGGVVKCGYMAAFMVDDGVSLQGRVGEYPPWYNVDDPYVNPNDPDIFYNDLPKDEQAYWFSQLKTHSLATLQSPTTGASWKTIPSSYLFCEQDRALPPSVQEILVDEAKEKGASVEVVRIDAGHSPFLSKPKETVDWIRGVAGEKV</sequence>
<organism evidence="2 3">
    <name type="scientific">Nothophoma quercina</name>
    <dbReference type="NCBI Taxonomy" id="749835"/>
    <lineage>
        <taxon>Eukaryota</taxon>
        <taxon>Fungi</taxon>
        <taxon>Dikarya</taxon>
        <taxon>Ascomycota</taxon>
        <taxon>Pezizomycotina</taxon>
        <taxon>Dothideomycetes</taxon>
        <taxon>Pleosporomycetidae</taxon>
        <taxon>Pleosporales</taxon>
        <taxon>Pleosporineae</taxon>
        <taxon>Didymellaceae</taxon>
        <taxon>Nothophoma</taxon>
    </lineage>
</organism>
<evidence type="ECO:0000313" key="2">
    <source>
        <dbReference type="EMBL" id="KAL1607549.1"/>
    </source>
</evidence>
<evidence type="ECO:0000313" key="3">
    <source>
        <dbReference type="Proteomes" id="UP001521222"/>
    </source>
</evidence>
<dbReference type="PANTHER" id="PTHR37017:SF11">
    <property type="entry name" value="ESTERASE_LIPASE_THIOESTERASE DOMAIN-CONTAINING PROTEIN"/>
    <property type="match status" value="1"/>
</dbReference>
<dbReference type="PANTHER" id="PTHR37017">
    <property type="entry name" value="AB HYDROLASE-1 DOMAIN-CONTAINING PROTEIN-RELATED"/>
    <property type="match status" value="1"/>
</dbReference>
<protein>
    <recommendedName>
        <fullName evidence="1">AB hydrolase-1 domain-containing protein</fullName>
    </recommendedName>
</protein>
<dbReference type="Proteomes" id="UP001521222">
    <property type="component" value="Unassembled WGS sequence"/>
</dbReference>
<proteinExistence type="predicted"/>
<dbReference type="InterPro" id="IPR000073">
    <property type="entry name" value="AB_hydrolase_1"/>
</dbReference>
<gene>
    <name evidence="2" type="ORF">SLS59_002517</name>
</gene>
<dbReference type="Gene3D" id="3.40.50.1820">
    <property type="entry name" value="alpha/beta hydrolase"/>
    <property type="match status" value="1"/>
</dbReference>
<dbReference type="EMBL" id="JAKIXB020000006">
    <property type="protein sequence ID" value="KAL1607549.1"/>
    <property type="molecule type" value="Genomic_DNA"/>
</dbReference>